<dbReference type="Proteomes" id="UP001500842">
    <property type="component" value="Unassembled WGS sequence"/>
</dbReference>
<keyword evidence="2" id="KW-1185">Reference proteome</keyword>
<evidence type="ECO:0000313" key="2">
    <source>
        <dbReference type="Proteomes" id="UP001500842"/>
    </source>
</evidence>
<name>A0ABN2AC18_9ACTN</name>
<dbReference type="Gene3D" id="1.10.10.10">
    <property type="entry name" value="Winged helix-like DNA-binding domain superfamily/Winged helix DNA-binding domain"/>
    <property type="match status" value="1"/>
</dbReference>
<dbReference type="RefSeq" id="WP_141005377.1">
    <property type="nucleotide sequence ID" value="NZ_BAAAOR010000014.1"/>
</dbReference>
<dbReference type="EMBL" id="BAAAOR010000014">
    <property type="protein sequence ID" value="GAA1514241.1"/>
    <property type="molecule type" value="Genomic_DNA"/>
</dbReference>
<reference evidence="1 2" key="1">
    <citation type="journal article" date="2019" name="Int. J. Syst. Evol. Microbiol.">
        <title>The Global Catalogue of Microorganisms (GCM) 10K type strain sequencing project: providing services to taxonomists for standard genome sequencing and annotation.</title>
        <authorList>
            <consortium name="The Broad Institute Genomics Platform"/>
            <consortium name="The Broad Institute Genome Sequencing Center for Infectious Disease"/>
            <person name="Wu L."/>
            <person name="Ma J."/>
        </authorList>
    </citation>
    <scope>NUCLEOTIDE SEQUENCE [LARGE SCALE GENOMIC DNA]</scope>
    <source>
        <strain evidence="1 2">JCM 14942</strain>
    </source>
</reference>
<proteinExistence type="predicted"/>
<organism evidence="1 2">
    <name type="scientific">Nocardioides humi</name>
    <dbReference type="NCBI Taxonomy" id="449461"/>
    <lineage>
        <taxon>Bacteria</taxon>
        <taxon>Bacillati</taxon>
        <taxon>Actinomycetota</taxon>
        <taxon>Actinomycetes</taxon>
        <taxon>Propionibacteriales</taxon>
        <taxon>Nocardioidaceae</taxon>
        <taxon>Nocardioides</taxon>
    </lineage>
</organism>
<sequence>MTSSPPSVPDPASLAATLHAAAEAVAGLPRAIEAQLLASHESVPVEIIHGSESQWAAWGRYAATVRPVAPINCYPDLTVVRAHIAAEAHAATEPFREPAPFTSTFAPRAIIGAGAVADEDDHAVVDRLVAAGMEVRLHPDVPSWLYADAGVLSAVPLVWGEHPPTSIAVIRDVAISTALAALLEPTWTAATPYRASSPDWADTLRLASLGLSDKAIATAQGISYRTVQRRFAEAMAHHGVRSRFELGVVWRDARLDAGDAGDVGEADQAS</sequence>
<accession>A0ABN2AC18</accession>
<comment type="caution">
    <text evidence="1">The sequence shown here is derived from an EMBL/GenBank/DDBJ whole genome shotgun (WGS) entry which is preliminary data.</text>
</comment>
<evidence type="ECO:0000313" key="1">
    <source>
        <dbReference type="EMBL" id="GAA1514241.1"/>
    </source>
</evidence>
<protein>
    <recommendedName>
        <fullName evidence="3">HTH luxR-type domain-containing protein</fullName>
    </recommendedName>
</protein>
<gene>
    <name evidence="1" type="ORF">GCM10009788_18270</name>
</gene>
<evidence type="ECO:0008006" key="3">
    <source>
        <dbReference type="Google" id="ProtNLM"/>
    </source>
</evidence>
<dbReference type="SUPFAM" id="SSF46894">
    <property type="entry name" value="C-terminal effector domain of the bipartite response regulators"/>
    <property type="match status" value="1"/>
</dbReference>
<dbReference type="InterPro" id="IPR036388">
    <property type="entry name" value="WH-like_DNA-bd_sf"/>
</dbReference>
<dbReference type="InterPro" id="IPR016032">
    <property type="entry name" value="Sig_transdc_resp-reg_C-effctor"/>
</dbReference>